<evidence type="ECO:0000313" key="6">
    <source>
        <dbReference type="EMBL" id="PKI79118.1"/>
    </source>
</evidence>
<comment type="subcellular location">
    <subcellularLocation>
        <location evidence="1 3">Nucleus</location>
    </subcellularLocation>
</comment>
<dbReference type="EMBL" id="PGOL01000016">
    <property type="protein sequence ID" value="PKI79118.1"/>
    <property type="molecule type" value="Genomic_DNA"/>
</dbReference>
<feature type="region of interest" description="Disordered" evidence="4">
    <location>
        <begin position="133"/>
        <end position="160"/>
    </location>
</feature>
<name>A0A2I0LEK5_PUNGR</name>
<dbReference type="InterPro" id="IPR010402">
    <property type="entry name" value="CCT_domain"/>
</dbReference>
<feature type="region of interest" description="Disordered" evidence="4">
    <location>
        <begin position="190"/>
        <end position="226"/>
    </location>
</feature>
<keyword evidence="2 3" id="KW-0539">Nucleus</keyword>
<feature type="region of interest" description="Disordered" evidence="4">
    <location>
        <begin position="327"/>
        <end position="347"/>
    </location>
</feature>
<feature type="region of interest" description="Disordered" evidence="4">
    <location>
        <begin position="52"/>
        <end position="84"/>
    </location>
</feature>
<feature type="domain" description="CCT" evidence="5">
    <location>
        <begin position="347"/>
        <end position="389"/>
    </location>
</feature>
<evidence type="ECO:0000259" key="5">
    <source>
        <dbReference type="PROSITE" id="PS51017"/>
    </source>
</evidence>
<dbReference type="InterPro" id="IPR052453">
    <property type="entry name" value="CONSTANS-like_ZF"/>
</dbReference>
<evidence type="ECO:0000256" key="4">
    <source>
        <dbReference type="SAM" id="MobiDB-lite"/>
    </source>
</evidence>
<accession>A0A2I0LEK5</accession>
<evidence type="ECO:0000256" key="1">
    <source>
        <dbReference type="ARBA" id="ARBA00004123"/>
    </source>
</evidence>
<dbReference type="AlphaFoldDB" id="A0A2I0LEK5"/>
<comment type="caution">
    <text evidence="6">The sequence shown here is derived from an EMBL/GenBank/DDBJ whole genome shotgun (WGS) entry which is preliminary data.</text>
</comment>
<dbReference type="Pfam" id="PF06203">
    <property type="entry name" value="CCT"/>
    <property type="match status" value="1"/>
</dbReference>
<proteinExistence type="predicted"/>
<reference evidence="6 7" key="1">
    <citation type="submission" date="2017-11" db="EMBL/GenBank/DDBJ databases">
        <title>De-novo sequencing of pomegranate (Punica granatum L.) genome.</title>
        <authorList>
            <person name="Akparov Z."/>
            <person name="Amiraslanov A."/>
            <person name="Hajiyeva S."/>
            <person name="Abbasov M."/>
            <person name="Kaur K."/>
            <person name="Hamwieh A."/>
            <person name="Solovyev V."/>
            <person name="Salamov A."/>
            <person name="Braich B."/>
            <person name="Kosarev P."/>
            <person name="Mahmoud A."/>
            <person name="Hajiyev E."/>
            <person name="Babayeva S."/>
            <person name="Izzatullayeva V."/>
            <person name="Mammadov A."/>
            <person name="Mammadov A."/>
            <person name="Sharifova S."/>
            <person name="Ojaghi J."/>
            <person name="Eynullazada K."/>
            <person name="Bayramov B."/>
            <person name="Abdulazimova A."/>
            <person name="Shahmuradov I."/>
        </authorList>
    </citation>
    <scope>NUCLEOTIDE SEQUENCE [LARGE SCALE GENOMIC DNA]</scope>
    <source>
        <strain evidence="7">cv. AG2017</strain>
        <tissue evidence="6">Leaf</tissue>
    </source>
</reference>
<feature type="compositionally biased region" description="Basic and acidic residues" evidence="4">
    <location>
        <begin position="143"/>
        <end position="160"/>
    </location>
</feature>
<organism evidence="6 7">
    <name type="scientific">Punica granatum</name>
    <name type="common">Pomegranate</name>
    <dbReference type="NCBI Taxonomy" id="22663"/>
    <lineage>
        <taxon>Eukaryota</taxon>
        <taxon>Viridiplantae</taxon>
        <taxon>Streptophyta</taxon>
        <taxon>Embryophyta</taxon>
        <taxon>Tracheophyta</taxon>
        <taxon>Spermatophyta</taxon>
        <taxon>Magnoliopsida</taxon>
        <taxon>eudicotyledons</taxon>
        <taxon>Gunneridae</taxon>
        <taxon>Pentapetalae</taxon>
        <taxon>rosids</taxon>
        <taxon>malvids</taxon>
        <taxon>Myrtales</taxon>
        <taxon>Lythraceae</taxon>
        <taxon>Punica</taxon>
    </lineage>
</organism>
<feature type="compositionally biased region" description="Pro residues" evidence="4">
    <location>
        <begin position="1"/>
        <end position="10"/>
    </location>
</feature>
<dbReference type="Proteomes" id="UP000233551">
    <property type="component" value="Unassembled WGS sequence"/>
</dbReference>
<dbReference type="PROSITE" id="PS51017">
    <property type="entry name" value="CCT"/>
    <property type="match status" value="1"/>
</dbReference>
<keyword evidence="7" id="KW-1185">Reference proteome</keyword>
<evidence type="ECO:0000313" key="7">
    <source>
        <dbReference type="Proteomes" id="UP000233551"/>
    </source>
</evidence>
<dbReference type="PANTHER" id="PTHR31874">
    <property type="entry name" value="CCT MOTIF FAMILY PROTEIN, EXPRESSED"/>
    <property type="match status" value="1"/>
</dbReference>
<feature type="region of interest" description="Disordered" evidence="4">
    <location>
        <begin position="1"/>
        <end position="38"/>
    </location>
</feature>
<dbReference type="PANTHER" id="PTHR31874:SF25">
    <property type="entry name" value="CCT MOTIF FAMILY PROTEIN"/>
    <property type="match status" value="1"/>
</dbReference>
<dbReference type="STRING" id="22663.A0A2I0LEK5"/>
<feature type="compositionally biased region" description="Basic and acidic residues" evidence="4">
    <location>
        <begin position="337"/>
        <end position="347"/>
    </location>
</feature>
<dbReference type="GO" id="GO:0006355">
    <property type="term" value="P:regulation of DNA-templated transcription"/>
    <property type="evidence" value="ECO:0007669"/>
    <property type="project" value="TreeGrafter"/>
</dbReference>
<feature type="compositionally biased region" description="Basic residues" evidence="4">
    <location>
        <begin position="24"/>
        <end position="37"/>
    </location>
</feature>
<feature type="compositionally biased region" description="Basic residues" evidence="4">
    <location>
        <begin position="58"/>
        <end position="69"/>
    </location>
</feature>
<dbReference type="GO" id="GO:0005634">
    <property type="term" value="C:nucleus"/>
    <property type="evidence" value="ECO:0007669"/>
    <property type="project" value="UniProtKB-SubCell"/>
</dbReference>
<gene>
    <name evidence="6" type="ORF">CRG98_000410</name>
</gene>
<evidence type="ECO:0000256" key="2">
    <source>
        <dbReference type="ARBA" id="ARBA00023242"/>
    </source>
</evidence>
<evidence type="ECO:0000256" key="3">
    <source>
        <dbReference type="PROSITE-ProRule" id="PRU00357"/>
    </source>
</evidence>
<protein>
    <recommendedName>
        <fullName evidence="5">CCT domain-containing protein</fullName>
    </recommendedName>
</protein>
<sequence length="428" mass="48446">MSSPSSPSPTPGISMRASDGDRRHASRRSRTRTRKPKFLSLLRIELSATAAEMTDDRRHRRKQRARQHHQQLSLFPLHPEEAASGGLVDETKDVQSHYEENVNVNLLFNGEDTSATTLNGLLDGGEAAAVACSEEGSVGSRDSVPRLRDGADYGRGDHQHRSSLLVRAAMKSGGREEEEKWVSYNEVVERKAQPDQEPEEVSSCSAAANSSDRDRGQGCWQRQPRGEGERWSGGLLLKLDYEEILNSWSDKGSLFIGYNGGPLHYHHHEAPQRVPELNAEHPGLDSTVNNVRSRSLLFLVGATYLIVANRGLSDRWGSSANVWTVPDQKIDGGNSMPEEKEGRSRQREASVLRYKEKRQNRLFSKRIRYEVRKLNAEKRPRIKVYIFFTCQNFHKPMLDVLYDLCIYLRPNCCGFLQGRFVRRSSEDD</sequence>